<dbReference type="Pfam" id="PF04375">
    <property type="entry name" value="HemX"/>
    <property type="match status" value="1"/>
</dbReference>
<gene>
    <name evidence="4" type="ORF">HGP28_12230</name>
</gene>
<evidence type="ECO:0000313" key="5">
    <source>
        <dbReference type="Proteomes" id="UP000535589"/>
    </source>
</evidence>
<dbReference type="EMBL" id="JABAIK010000011">
    <property type="protein sequence ID" value="NLS13660.1"/>
    <property type="molecule type" value="Genomic_DNA"/>
</dbReference>
<sequence>MTRNNNKKTTQTENQADSQVAPVDTESTPSEPSTRSDSERLELCERKAKRAVKFSVAAVIVALLLGGGAFYHLINAQQQAQSELAAVRAQLMTSEQSLAEQLQQTEDATLKTAKTAAEHAQVTLAQQQKSIESLQRTIQELQGRRPNDWLLAEADYLVKLAGRKLFLEHDIESATLLMESADQRLAALNDPSLVSVRQALANDITKLRTLPIIDRDGIVLRLTSLQQEVAKLPLASAILPNAQPQPDTAVTDDVSNWRNNLVNSLKSFSEHFITYRTREGSAVPLLAPQQHFYLQENLKSKLETAIKAVYDEKPKQYQAALATALTWSKTYFNQDAHSVKQFIAALTQLEQVNIDIEYPKALPSQAALADLIRTRLRRDVTTLTEQEGQQ</sequence>
<dbReference type="RefSeq" id="WP_168836756.1">
    <property type="nucleotide sequence ID" value="NZ_JABAIK010000011.1"/>
</dbReference>
<feature type="transmembrane region" description="Helical" evidence="3">
    <location>
        <begin position="54"/>
        <end position="74"/>
    </location>
</feature>
<proteinExistence type="predicted"/>
<accession>A0A7X8YHJ8</accession>
<comment type="caution">
    <text evidence="4">The sequence shown here is derived from an EMBL/GenBank/DDBJ whole genome shotgun (WGS) entry which is preliminary data.</text>
</comment>
<organism evidence="4 5">
    <name type="scientific">Vibrio agarilyticus</name>
    <dbReference type="NCBI Taxonomy" id="2726741"/>
    <lineage>
        <taxon>Bacteria</taxon>
        <taxon>Pseudomonadati</taxon>
        <taxon>Pseudomonadota</taxon>
        <taxon>Gammaproteobacteria</taxon>
        <taxon>Vibrionales</taxon>
        <taxon>Vibrionaceae</taxon>
        <taxon>Vibrio</taxon>
    </lineage>
</organism>
<protein>
    <submittedName>
        <fullName evidence="4">Heme biosynthesis operon protein HemX</fullName>
    </submittedName>
</protein>
<evidence type="ECO:0000256" key="1">
    <source>
        <dbReference type="SAM" id="Coils"/>
    </source>
</evidence>
<name>A0A7X8YHJ8_9VIBR</name>
<keyword evidence="1" id="KW-0175">Coiled coil</keyword>
<feature type="compositionally biased region" description="Low complexity" evidence="2">
    <location>
        <begin position="1"/>
        <end position="15"/>
    </location>
</feature>
<keyword evidence="3" id="KW-1133">Transmembrane helix</keyword>
<dbReference type="PANTHER" id="PTHR38043">
    <property type="entry name" value="PROTEIN HEMX"/>
    <property type="match status" value="1"/>
</dbReference>
<feature type="region of interest" description="Disordered" evidence="2">
    <location>
        <begin position="1"/>
        <end position="40"/>
    </location>
</feature>
<keyword evidence="3" id="KW-0472">Membrane</keyword>
<keyword evidence="5" id="KW-1185">Reference proteome</keyword>
<dbReference type="PANTHER" id="PTHR38043:SF1">
    <property type="entry name" value="PROTEIN HEMX"/>
    <property type="match status" value="1"/>
</dbReference>
<dbReference type="Proteomes" id="UP000535589">
    <property type="component" value="Unassembled WGS sequence"/>
</dbReference>
<reference evidence="4 5" key="1">
    <citation type="submission" date="2020-04" db="EMBL/GenBank/DDBJ databases">
        <title>Vibrio sp. SM6, a novel species isolated from seawater.</title>
        <authorList>
            <person name="Wang X."/>
        </authorList>
    </citation>
    <scope>NUCLEOTIDE SEQUENCE [LARGE SCALE GENOMIC DNA]</scope>
    <source>
        <strain evidence="4 5">SM6</strain>
    </source>
</reference>
<dbReference type="AlphaFoldDB" id="A0A7X8YHJ8"/>
<feature type="compositionally biased region" description="Low complexity" evidence="2">
    <location>
        <begin position="24"/>
        <end position="33"/>
    </location>
</feature>
<dbReference type="InterPro" id="IPR007470">
    <property type="entry name" value="HemX"/>
</dbReference>
<keyword evidence="3" id="KW-0812">Transmembrane</keyword>
<evidence type="ECO:0000313" key="4">
    <source>
        <dbReference type="EMBL" id="NLS13660.1"/>
    </source>
</evidence>
<feature type="coiled-coil region" evidence="1">
    <location>
        <begin position="117"/>
        <end position="144"/>
    </location>
</feature>
<evidence type="ECO:0000256" key="3">
    <source>
        <dbReference type="SAM" id="Phobius"/>
    </source>
</evidence>
<evidence type="ECO:0000256" key="2">
    <source>
        <dbReference type="SAM" id="MobiDB-lite"/>
    </source>
</evidence>